<dbReference type="RefSeq" id="WP_144993142.1">
    <property type="nucleotide sequence ID" value="NZ_CP036281.1"/>
</dbReference>
<gene>
    <name evidence="1" type="ORF">Pla110_06660</name>
</gene>
<reference evidence="1 2" key="1">
    <citation type="submission" date="2019-02" db="EMBL/GenBank/DDBJ databases">
        <title>Deep-cultivation of Planctomycetes and their phenomic and genomic characterization uncovers novel biology.</title>
        <authorList>
            <person name="Wiegand S."/>
            <person name="Jogler M."/>
            <person name="Boedeker C."/>
            <person name="Pinto D."/>
            <person name="Vollmers J."/>
            <person name="Rivas-Marin E."/>
            <person name="Kohn T."/>
            <person name="Peeters S.H."/>
            <person name="Heuer A."/>
            <person name="Rast P."/>
            <person name="Oberbeckmann S."/>
            <person name="Bunk B."/>
            <person name="Jeske O."/>
            <person name="Meyerdierks A."/>
            <person name="Storesund J.E."/>
            <person name="Kallscheuer N."/>
            <person name="Luecker S."/>
            <person name="Lage O.M."/>
            <person name="Pohl T."/>
            <person name="Merkel B.J."/>
            <person name="Hornburger P."/>
            <person name="Mueller R.-W."/>
            <person name="Bruemmer F."/>
            <person name="Labrenz M."/>
            <person name="Spormann A.M."/>
            <person name="Op den Camp H."/>
            <person name="Overmann J."/>
            <person name="Amann R."/>
            <person name="Jetten M.S.M."/>
            <person name="Mascher T."/>
            <person name="Medema M.H."/>
            <person name="Devos D.P."/>
            <person name="Kaster A.-K."/>
            <person name="Ovreas L."/>
            <person name="Rohde M."/>
            <person name="Galperin M.Y."/>
            <person name="Jogler C."/>
        </authorList>
    </citation>
    <scope>NUCLEOTIDE SEQUENCE [LARGE SCALE GENOMIC DNA]</scope>
    <source>
        <strain evidence="1 2">Pla110</strain>
    </source>
</reference>
<evidence type="ECO:0000313" key="2">
    <source>
        <dbReference type="Proteomes" id="UP000317178"/>
    </source>
</evidence>
<accession>A0A518CIB1</accession>
<evidence type="ECO:0000313" key="1">
    <source>
        <dbReference type="EMBL" id="QDU78962.1"/>
    </source>
</evidence>
<keyword evidence="2" id="KW-1185">Reference proteome</keyword>
<proteinExistence type="predicted"/>
<sequence>MQEIYVVITSVLIGAFLAEWTERQYSRNEYINKKRSQMNLKHQLGTAIQQCFTLPGNEPIVGFQVATIQGWLGAVQFLFELIDNDSVELIEGVAFKLDPTGKIEYQRSSNSIAFRLSPGIQLILDAKIARIKPIATGLILERNQLQLLLDGFPDIKIGLE</sequence>
<protein>
    <submittedName>
        <fullName evidence="1">Uncharacterized protein</fullName>
    </submittedName>
</protein>
<dbReference type="KEGG" id="plon:Pla110_06660"/>
<name>A0A518CIB1_9PLAN</name>
<dbReference type="EMBL" id="CP036281">
    <property type="protein sequence ID" value="QDU78962.1"/>
    <property type="molecule type" value="Genomic_DNA"/>
</dbReference>
<dbReference type="Proteomes" id="UP000317178">
    <property type="component" value="Chromosome"/>
</dbReference>
<organism evidence="1 2">
    <name type="scientific">Polystyrenella longa</name>
    <dbReference type="NCBI Taxonomy" id="2528007"/>
    <lineage>
        <taxon>Bacteria</taxon>
        <taxon>Pseudomonadati</taxon>
        <taxon>Planctomycetota</taxon>
        <taxon>Planctomycetia</taxon>
        <taxon>Planctomycetales</taxon>
        <taxon>Planctomycetaceae</taxon>
        <taxon>Polystyrenella</taxon>
    </lineage>
</organism>
<dbReference type="AlphaFoldDB" id="A0A518CIB1"/>